<keyword evidence="3" id="KW-1185">Reference proteome</keyword>
<name>A0A3M7TYF0_9BACI</name>
<accession>A0A3M7TYF0</accession>
<dbReference type="Proteomes" id="UP000278746">
    <property type="component" value="Unassembled WGS sequence"/>
</dbReference>
<evidence type="ECO:0000313" key="3">
    <source>
        <dbReference type="Proteomes" id="UP000278746"/>
    </source>
</evidence>
<dbReference type="AlphaFoldDB" id="A0A3M7TYF0"/>
<dbReference type="Pfam" id="PF06569">
    <property type="entry name" value="DUF1128"/>
    <property type="match status" value="1"/>
</dbReference>
<dbReference type="EMBL" id="RHIB01000001">
    <property type="protein sequence ID" value="RNA70616.1"/>
    <property type="molecule type" value="Genomic_DNA"/>
</dbReference>
<dbReference type="HAMAP" id="MF_00829">
    <property type="entry name" value="UPF0435"/>
    <property type="match status" value="1"/>
</dbReference>
<comment type="similarity">
    <text evidence="1">Belongs to the UPF0435 family.</text>
</comment>
<comment type="caution">
    <text evidence="2">The sequence shown here is derived from an EMBL/GenBank/DDBJ whole genome shotgun (WGS) entry which is preliminary data.</text>
</comment>
<protein>
    <recommendedName>
        <fullName evidence="1">UPF0435 protein EBO34_06720</fullName>
    </recommendedName>
</protein>
<sequence length="73" mass="8377">MNLDQKTEENINIMLDEIKQKLQIVNAGAIKAEAFDLNKYDDLKDIHAYVMSKDNFSVNEMDGIVSELGQMRK</sequence>
<dbReference type="RefSeq" id="WP_122898592.1">
    <property type="nucleotide sequence ID" value="NZ_RHIB01000001.1"/>
</dbReference>
<proteinExistence type="inferred from homology"/>
<evidence type="ECO:0000256" key="1">
    <source>
        <dbReference type="HAMAP-Rule" id="MF_00829"/>
    </source>
</evidence>
<gene>
    <name evidence="2" type="ORF">EBO34_06720</name>
</gene>
<dbReference type="OrthoDB" id="2361695at2"/>
<organism evidence="2 3">
    <name type="scientific">Alteribacter keqinensis</name>
    <dbReference type="NCBI Taxonomy" id="2483800"/>
    <lineage>
        <taxon>Bacteria</taxon>
        <taxon>Bacillati</taxon>
        <taxon>Bacillota</taxon>
        <taxon>Bacilli</taxon>
        <taxon>Bacillales</taxon>
        <taxon>Bacillaceae</taxon>
        <taxon>Alteribacter</taxon>
    </lineage>
</organism>
<dbReference type="InterPro" id="IPR009507">
    <property type="entry name" value="UPF0435"/>
</dbReference>
<evidence type="ECO:0000313" key="2">
    <source>
        <dbReference type="EMBL" id="RNA70616.1"/>
    </source>
</evidence>
<reference evidence="2 3" key="1">
    <citation type="submission" date="2018-10" db="EMBL/GenBank/DDBJ databases">
        <title>Bacillus Keqinensis sp. nov., a moderately halophilic bacterium isolated from a saline-alkaline lake.</title>
        <authorList>
            <person name="Wang H."/>
        </authorList>
    </citation>
    <scope>NUCLEOTIDE SEQUENCE [LARGE SCALE GENOMIC DNA]</scope>
    <source>
        <strain evidence="2 3">KQ-3</strain>
    </source>
</reference>